<evidence type="ECO:0000313" key="2">
    <source>
        <dbReference type="EMBL" id="CEN27794.1"/>
    </source>
</evidence>
<dbReference type="RefSeq" id="WP_047915028.1">
    <property type="nucleotide sequence ID" value="NZ_LN774769.1"/>
</dbReference>
<accession>A0A0D6DUZ3</accession>
<dbReference type="KEGG" id="lpk:LACPI_0594"/>
<dbReference type="EMBL" id="LN774769">
    <property type="protein sequence ID" value="CEN27794.1"/>
    <property type="molecule type" value="Genomic_DNA"/>
</dbReference>
<dbReference type="AlphaFoldDB" id="A0A0D6DUZ3"/>
<dbReference type="GeneID" id="71636501"/>
<gene>
    <name evidence="2" type="ORF">LACPI_0594</name>
</gene>
<dbReference type="HOGENOM" id="CLU_739249_0_0_9"/>
<reference evidence="3" key="1">
    <citation type="submission" date="2015-01" db="EMBL/GenBank/DDBJ databases">
        <authorList>
            <person name="Andreevskaya M."/>
        </authorList>
    </citation>
    <scope>NUCLEOTIDE SEQUENCE [LARGE SCALE GENOMIC DNA]</scope>
    <source>
        <strain evidence="3">MKFS47</strain>
    </source>
</reference>
<dbReference type="STRING" id="1364.LP2241_20240"/>
<protein>
    <recommendedName>
        <fullName evidence="4">Lipoprotein</fullName>
    </recommendedName>
</protein>
<proteinExistence type="predicted"/>
<feature type="signal peptide" evidence="1">
    <location>
        <begin position="1"/>
        <end position="24"/>
    </location>
</feature>
<organism evidence="2 3">
    <name type="scientific">Pseudolactococcus piscium MKFS47</name>
    <dbReference type="NCBI Taxonomy" id="297352"/>
    <lineage>
        <taxon>Bacteria</taxon>
        <taxon>Bacillati</taxon>
        <taxon>Bacillota</taxon>
        <taxon>Bacilli</taxon>
        <taxon>Lactobacillales</taxon>
        <taxon>Streptococcaceae</taxon>
        <taxon>Pseudolactococcus</taxon>
    </lineage>
</organism>
<keyword evidence="1" id="KW-0732">Signal</keyword>
<name>A0A0D6DUZ3_9LACT</name>
<evidence type="ECO:0000256" key="1">
    <source>
        <dbReference type="SAM" id="SignalP"/>
    </source>
</evidence>
<feature type="chain" id="PRO_5039705160" description="Lipoprotein" evidence="1">
    <location>
        <begin position="25"/>
        <end position="372"/>
    </location>
</feature>
<evidence type="ECO:0008006" key="4">
    <source>
        <dbReference type="Google" id="ProtNLM"/>
    </source>
</evidence>
<dbReference type="PROSITE" id="PS51257">
    <property type="entry name" value="PROKAR_LIPOPROTEIN"/>
    <property type="match status" value="1"/>
</dbReference>
<sequence length="372" mass="38647">MKKSKLISLLAVSALSVTFLTACGGSTEKKADDKTTEKTAEAFTGATRGTDKFDTLSKAFAANGAWLNGVTKDIDASGKTLTVDGLFAGDGQVKRELALYKSGADNKPVETYTLTVGKVVVKSPGFIIAQGTVKGDVYVNATGFNMKGTGKIDGNLIFASDALKTAYEAHPADHKGTVTGSVKVEAATVVGVKPGQISVAAKGGAISYVKVSDVKAGATKGTEKFTELSDTLGKSGAWLAAAKTDIDASGKTLTIDGMFIGSKGEIARKVALYTQNDKHQVTKTFTLTLDKLVVNSPYTVIANGIIKGDVYVSKSAAGFAAQNAKDTSDMQVTAKIDGNLYFATQEQLDAYNKLAATAKYDVTGQTAVKAAN</sequence>
<dbReference type="Proteomes" id="UP000033166">
    <property type="component" value="Chromosome I"/>
</dbReference>
<evidence type="ECO:0000313" key="3">
    <source>
        <dbReference type="Proteomes" id="UP000033166"/>
    </source>
</evidence>